<dbReference type="OrthoDB" id="9807885at2"/>
<accession>A0A1G8J1Z6</accession>
<dbReference type="EMBL" id="FNDU01000006">
    <property type="protein sequence ID" value="SDI25151.1"/>
    <property type="molecule type" value="Genomic_DNA"/>
</dbReference>
<dbReference type="InterPro" id="IPR015424">
    <property type="entry name" value="PyrdxlP-dep_Trfase"/>
</dbReference>
<dbReference type="GO" id="GO:0030170">
    <property type="term" value="F:pyridoxal phosphate binding"/>
    <property type="evidence" value="ECO:0007669"/>
    <property type="project" value="InterPro"/>
</dbReference>
<dbReference type="InterPro" id="IPR015422">
    <property type="entry name" value="PyrdxlP-dep_Trfase_small"/>
</dbReference>
<organism evidence="4 5">
    <name type="scientific">Alteribacillus bidgolensis</name>
    <dbReference type="NCBI Taxonomy" id="930129"/>
    <lineage>
        <taxon>Bacteria</taxon>
        <taxon>Bacillati</taxon>
        <taxon>Bacillota</taxon>
        <taxon>Bacilli</taxon>
        <taxon>Bacillales</taxon>
        <taxon>Bacillaceae</taxon>
        <taxon>Alteribacillus</taxon>
    </lineage>
</organism>
<dbReference type="STRING" id="930129.SAMN05216352_1062"/>
<dbReference type="Proteomes" id="UP000199017">
    <property type="component" value="Unassembled WGS sequence"/>
</dbReference>
<keyword evidence="5" id="KW-1185">Reference proteome</keyword>
<evidence type="ECO:0000256" key="1">
    <source>
        <dbReference type="ARBA" id="ARBA00001933"/>
    </source>
</evidence>
<evidence type="ECO:0000313" key="4">
    <source>
        <dbReference type="EMBL" id="SDI25151.1"/>
    </source>
</evidence>
<dbReference type="Gene3D" id="3.40.640.10">
    <property type="entry name" value="Type I PLP-dependent aspartate aminotransferase-like (Major domain)"/>
    <property type="match status" value="1"/>
</dbReference>
<evidence type="ECO:0000313" key="5">
    <source>
        <dbReference type="Proteomes" id="UP000199017"/>
    </source>
</evidence>
<name>A0A1G8J1Z6_9BACI</name>
<keyword evidence="2 3" id="KW-0663">Pyridoxal phosphate</keyword>
<proteinExistence type="inferred from homology"/>
<dbReference type="InterPro" id="IPR049704">
    <property type="entry name" value="Aminotrans_3_PPA_site"/>
</dbReference>
<dbReference type="CDD" id="cd00610">
    <property type="entry name" value="OAT_like"/>
    <property type="match status" value="1"/>
</dbReference>
<dbReference type="AlphaFoldDB" id="A0A1G8J1Z6"/>
<evidence type="ECO:0000256" key="2">
    <source>
        <dbReference type="ARBA" id="ARBA00022898"/>
    </source>
</evidence>
<comment type="similarity">
    <text evidence="3">Belongs to the class-III pyridoxal-phosphate-dependent aminotransferase family.</text>
</comment>
<dbReference type="RefSeq" id="WP_091584852.1">
    <property type="nucleotide sequence ID" value="NZ_FNDU01000006.1"/>
</dbReference>
<dbReference type="Pfam" id="PF00202">
    <property type="entry name" value="Aminotran_3"/>
    <property type="match status" value="1"/>
</dbReference>
<comment type="cofactor">
    <cofactor evidence="1">
        <name>pyridoxal 5'-phosphate</name>
        <dbReference type="ChEBI" id="CHEBI:597326"/>
    </cofactor>
</comment>
<dbReference type="InterPro" id="IPR015421">
    <property type="entry name" value="PyrdxlP-dep_Trfase_major"/>
</dbReference>
<dbReference type="PANTHER" id="PTHR43713:SF3">
    <property type="entry name" value="GLUTAMATE-1-SEMIALDEHYDE 2,1-AMINOMUTASE 1, CHLOROPLASTIC-RELATED"/>
    <property type="match status" value="1"/>
</dbReference>
<sequence>MAVQKVEHPILDYKEETPSSQAFMEEAEEVMPGGVTANIKYFEPHPVVMKHGKGSKLTDMDENEYIDYLMSYGSLVTGHGHEHVKKAIMEQMDRDGTWLFGTPHYLEVEMGKRLQKHFPSMELLRYTNSGTEATLLSLRLAAAHTGKHKIAKFEGHYHGGYDQMLVSVSPSVREAGNADAPYSLPESKGMHPSHARNTITLPFNNLKACKKILLQHKDEIGAVMIEPVQAGFIPAEKSFMKGLRQITEELGMVLIFDEVKTGYRTGLGGAQNIYGIKPDLTALGKAIGGGYPVGVVGGKKEIMMHSAPSQGSDVFDSSQSKRSSSKDVLFHSGTYNGHPMILAAGMAVLDILEKELDDVLKQTEKLKNGINEKLRKYGVQGEAVGIGSIFSVVLNNKEKIRNYRDLQKTDLATRKEIDFRLLGKGIYVKPMNRYSVSTAHSDEDINQTLDAYDEVLREVYEGARF</sequence>
<dbReference type="GO" id="GO:0008483">
    <property type="term" value="F:transaminase activity"/>
    <property type="evidence" value="ECO:0007669"/>
    <property type="project" value="InterPro"/>
</dbReference>
<dbReference type="SUPFAM" id="SSF53383">
    <property type="entry name" value="PLP-dependent transferases"/>
    <property type="match status" value="1"/>
</dbReference>
<reference evidence="4 5" key="1">
    <citation type="submission" date="2016-10" db="EMBL/GenBank/DDBJ databases">
        <authorList>
            <person name="de Groot N.N."/>
        </authorList>
    </citation>
    <scope>NUCLEOTIDE SEQUENCE [LARGE SCALE GENOMIC DNA]</scope>
    <source>
        <strain evidence="5">P4B,CCM 7963,CECT 7998,DSM 25260,IBRC-M 10614,KCTC 13821</strain>
    </source>
</reference>
<gene>
    <name evidence="4" type="ORF">SAMN05216352_1062</name>
</gene>
<dbReference type="PANTHER" id="PTHR43713">
    <property type="entry name" value="GLUTAMATE-1-SEMIALDEHYDE 2,1-AMINOMUTASE"/>
    <property type="match status" value="1"/>
</dbReference>
<protein>
    <submittedName>
        <fullName evidence="4">Glutamate-1-semialdehyde 2,1-aminomutase</fullName>
    </submittedName>
</protein>
<dbReference type="PROSITE" id="PS00600">
    <property type="entry name" value="AA_TRANSFER_CLASS_3"/>
    <property type="match status" value="1"/>
</dbReference>
<evidence type="ECO:0000256" key="3">
    <source>
        <dbReference type="RuleBase" id="RU003560"/>
    </source>
</evidence>
<dbReference type="Gene3D" id="3.90.1150.10">
    <property type="entry name" value="Aspartate Aminotransferase, domain 1"/>
    <property type="match status" value="1"/>
</dbReference>
<dbReference type="InterPro" id="IPR005814">
    <property type="entry name" value="Aminotrans_3"/>
</dbReference>